<proteinExistence type="predicted"/>
<evidence type="ECO:0000313" key="2">
    <source>
        <dbReference type="Proteomes" id="UP000469125"/>
    </source>
</evidence>
<dbReference type="AlphaFoldDB" id="A0A6N8FGT7"/>
<protein>
    <submittedName>
        <fullName evidence="1">DUF2487 family protein</fullName>
    </submittedName>
</protein>
<dbReference type="RefSeq" id="WP_155666809.1">
    <property type="nucleotide sequence ID" value="NZ_WOCA01000001.1"/>
</dbReference>
<name>A0A6N8FGT7_9BACI</name>
<dbReference type="InterPro" id="IPR019615">
    <property type="entry name" value="DUF2487"/>
</dbReference>
<keyword evidence="2" id="KW-1185">Reference proteome</keyword>
<gene>
    <name evidence="1" type="ORF">GMD78_02525</name>
</gene>
<dbReference type="Proteomes" id="UP000469125">
    <property type="component" value="Unassembled WGS sequence"/>
</dbReference>
<dbReference type="EMBL" id="WOCA01000001">
    <property type="protein sequence ID" value="MUK87277.1"/>
    <property type="molecule type" value="Genomic_DNA"/>
</dbReference>
<accession>A0A6N8FGT7</accession>
<comment type="caution">
    <text evidence="1">The sequence shown here is derived from an EMBL/GenBank/DDBJ whole genome shotgun (WGS) entry which is preliminary data.</text>
</comment>
<evidence type="ECO:0000313" key="1">
    <source>
        <dbReference type="EMBL" id="MUK87277.1"/>
    </source>
</evidence>
<dbReference type="Pfam" id="PF10673">
    <property type="entry name" value="DUF2487"/>
    <property type="match status" value="1"/>
</dbReference>
<organism evidence="1 2">
    <name type="scientific">Ornithinibacillus caprae</name>
    <dbReference type="NCBI Taxonomy" id="2678566"/>
    <lineage>
        <taxon>Bacteria</taxon>
        <taxon>Bacillati</taxon>
        <taxon>Bacillota</taxon>
        <taxon>Bacilli</taxon>
        <taxon>Bacillales</taxon>
        <taxon>Bacillaceae</taxon>
        <taxon>Ornithinibacillus</taxon>
    </lineage>
</organism>
<sequence>MKWNEQDIENYVGAKEYIDTIILPLLPFQLSQDANTKKDAFASEVLTIFSNEIEKELTGRILLTPSYYYLKSADKEQEVKRLNAWVEDMKKQPFKHIFYVSFDSSWKKNEKDLNGNLLWLPGIQSGDVHSEEMQKLIRQQVQQIVELIRSYW</sequence>
<reference evidence="1 2" key="1">
    <citation type="submission" date="2019-11" db="EMBL/GenBank/DDBJ databases">
        <authorList>
            <person name="Li X."/>
        </authorList>
    </citation>
    <scope>NUCLEOTIDE SEQUENCE [LARGE SCALE GENOMIC DNA]</scope>
    <source>
        <strain evidence="1 2">L9</strain>
    </source>
</reference>